<reference evidence="2" key="1">
    <citation type="submission" date="2021-01" db="EMBL/GenBank/DDBJ databases">
        <authorList>
            <person name="Corre E."/>
            <person name="Pelletier E."/>
            <person name="Niang G."/>
            <person name="Scheremetjew M."/>
            <person name="Finn R."/>
            <person name="Kale V."/>
            <person name="Holt S."/>
            <person name="Cochrane G."/>
            <person name="Meng A."/>
            <person name="Brown T."/>
            <person name="Cohen L."/>
        </authorList>
    </citation>
    <scope>NUCLEOTIDE SEQUENCE</scope>
    <source>
        <strain evidence="2">CCCM811</strain>
    </source>
</reference>
<sequence>MHHVMRACQFSLQPAKVALYTLEGDATFKKHERDDAEKDRDDEKTNDEKKDVEEKEDSAIGVLGGSHLVCARTMAYSGIWIEGKISEEAIKAAGLCRATGDILGVAIAESDSTSVRVLRNCGFQLVAHYQWWYRVANNITSCQADQCQLCFIS</sequence>
<dbReference type="AlphaFoldDB" id="A0A7S4DUM4"/>
<gene>
    <name evidence="2" type="ORF">LGLO00237_LOCUS22933</name>
</gene>
<dbReference type="EMBL" id="HBIV01032149">
    <property type="protein sequence ID" value="CAE0671289.1"/>
    <property type="molecule type" value="Transcribed_RNA"/>
</dbReference>
<evidence type="ECO:0000313" key="2">
    <source>
        <dbReference type="EMBL" id="CAE0671289.1"/>
    </source>
</evidence>
<feature type="region of interest" description="Disordered" evidence="1">
    <location>
        <begin position="31"/>
        <end position="57"/>
    </location>
</feature>
<accession>A0A7S4DUM4</accession>
<organism evidence="2">
    <name type="scientific">Lotharella globosa</name>
    <dbReference type="NCBI Taxonomy" id="91324"/>
    <lineage>
        <taxon>Eukaryota</taxon>
        <taxon>Sar</taxon>
        <taxon>Rhizaria</taxon>
        <taxon>Cercozoa</taxon>
        <taxon>Chlorarachniophyceae</taxon>
        <taxon>Lotharella</taxon>
    </lineage>
</organism>
<evidence type="ECO:0000256" key="1">
    <source>
        <dbReference type="SAM" id="MobiDB-lite"/>
    </source>
</evidence>
<name>A0A7S4DUM4_9EUKA</name>
<protein>
    <submittedName>
        <fullName evidence="2">Uncharacterized protein</fullName>
    </submittedName>
</protein>
<feature type="compositionally biased region" description="Basic and acidic residues" evidence="1">
    <location>
        <begin position="31"/>
        <end position="53"/>
    </location>
</feature>
<proteinExistence type="predicted"/>